<evidence type="ECO:0000313" key="3">
    <source>
        <dbReference type="Proteomes" id="UP001055172"/>
    </source>
</evidence>
<sequence>MDTAENTQHHFRSSVIRPPSNLPRPGTISSGLGLSEMSESQNNARAQPSMIPPPASKIGSLNSAMKRDVPKPGWFFLPERRWEWWRLLTAPSTAELPASKHQKSLAERAGEYPTKSSTTTAGATGIARARSVRGHTLAEVGFLCIPSASHLIPERHVESMEMASESSTPPSIVPRVDTIRIVLWAVVHLFRSTQRILRRSSAVFLVAFSLH</sequence>
<name>A0AA37H0B6_9PEZI</name>
<accession>A0AA37H0B6</accession>
<feature type="region of interest" description="Disordered" evidence="1">
    <location>
        <begin position="98"/>
        <end position="122"/>
    </location>
</feature>
<dbReference type="AlphaFoldDB" id="A0AA37H0B6"/>
<comment type="caution">
    <text evidence="2">The sequence shown here is derived from an EMBL/GenBank/DDBJ whole genome shotgun (WGS) entry which is preliminary data.</text>
</comment>
<evidence type="ECO:0000313" key="2">
    <source>
        <dbReference type="EMBL" id="GJC89258.1"/>
    </source>
</evidence>
<organism evidence="2 3">
    <name type="scientific">Colletotrichum liriopes</name>
    <dbReference type="NCBI Taxonomy" id="708192"/>
    <lineage>
        <taxon>Eukaryota</taxon>
        <taxon>Fungi</taxon>
        <taxon>Dikarya</taxon>
        <taxon>Ascomycota</taxon>
        <taxon>Pezizomycotina</taxon>
        <taxon>Sordariomycetes</taxon>
        <taxon>Hypocreomycetidae</taxon>
        <taxon>Glomerellales</taxon>
        <taxon>Glomerellaceae</taxon>
        <taxon>Colletotrichum</taxon>
        <taxon>Colletotrichum spaethianum species complex</taxon>
    </lineage>
</organism>
<reference evidence="2 3" key="1">
    <citation type="submission" date="2021-07" db="EMBL/GenBank/DDBJ databases">
        <title>Genome data of Colletotrichum spaethianum.</title>
        <authorList>
            <person name="Utami Y.D."/>
            <person name="Hiruma K."/>
        </authorList>
    </citation>
    <scope>NUCLEOTIDE SEQUENCE [LARGE SCALE GENOMIC DNA]</scope>
    <source>
        <strain evidence="2 3">MAFF 242679</strain>
    </source>
</reference>
<protein>
    <submittedName>
        <fullName evidence="2">Uncharacterized protein</fullName>
    </submittedName>
</protein>
<dbReference type="EMBL" id="BPPX01000039">
    <property type="protein sequence ID" value="GJC89258.1"/>
    <property type="molecule type" value="Genomic_DNA"/>
</dbReference>
<feature type="compositionally biased region" description="Low complexity" evidence="1">
    <location>
        <begin position="29"/>
        <end position="40"/>
    </location>
</feature>
<proteinExistence type="predicted"/>
<feature type="region of interest" description="Disordered" evidence="1">
    <location>
        <begin position="1"/>
        <end position="61"/>
    </location>
</feature>
<evidence type="ECO:0000256" key="1">
    <source>
        <dbReference type="SAM" id="MobiDB-lite"/>
    </source>
</evidence>
<keyword evidence="3" id="KW-1185">Reference proteome</keyword>
<dbReference type="Proteomes" id="UP001055172">
    <property type="component" value="Unassembled WGS sequence"/>
</dbReference>
<gene>
    <name evidence="2" type="ORF">ColLi_12096</name>
</gene>